<evidence type="ECO:0000313" key="1">
    <source>
        <dbReference type="EMBL" id="GEK29138.1"/>
    </source>
</evidence>
<gene>
    <name evidence="2" type="ORF">IV55_GL000183</name>
    <name evidence="1" type="ORF">LSI01_14490</name>
</gene>
<dbReference type="EMBL" id="BJUD01000034">
    <property type="protein sequence ID" value="GEK29138.1"/>
    <property type="molecule type" value="Genomic_DNA"/>
</dbReference>
<dbReference type="PATRIC" id="fig|348151.3.peg.186"/>
<dbReference type="EMBL" id="JQCB01000001">
    <property type="protein sequence ID" value="KRN97255.1"/>
    <property type="molecule type" value="Genomic_DNA"/>
</dbReference>
<keyword evidence="3" id="KW-1185">Reference proteome</keyword>
<dbReference type="AlphaFoldDB" id="A0A0R2LF28"/>
<dbReference type="SUPFAM" id="SSF50129">
    <property type="entry name" value="GroES-like"/>
    <property type="match status" value="1"/>
</dbReference>
<dbReference type="Proteomes" id="UP000321429">
    <property type="component" value="Unassembled WGS sequence"/>
</dbReference>
<evidence type="ECO:0000313" key="2">
    <source>
        <dbReference type="EMBL" id="KRN97255.1"/>
    </source>
</evidence>
<comment type="caution">
    <text evidence="2">The sequence shown here is derived from an EMBL/GenBank/DDBJ whole genome shotgun (WGS) entry which is preliminary data.</text>
</comment>
<proteinExistence type="predicted"/>
<evidence type="ECO:0000313" key="4">
    <source>
        <dbReference type="Proteomes" id="UP000321429"/>
    </source>
</evidence>
<reference evidence="2 3" key="1">
    <citation type="journal article" date="2015" name="Genome Announc.">
        <title>Expanding the biotechnology potential of lactobacilli through comparative genomics of 213 strains and associated genera.</title>
        <authorList>
            <person name="Sun Z."/>
            <person name="Harris H.M."/>
            <person name="McCann A."/>
            <person name="Guo C."/>
            <person name="Argimon S."/>
            <person name="Zhang W."/>
            <person name="Yang X."/>
            <person name="Jeffery I.B."/>
            <person name="Cooney J.C."/>
            <person name="Kagawa T.F."/>
            <person name="Liu W."/>
            <person name="Song Y."/>
            <person name="Salvetti E."/>
            <person name="Wrobel A."/>
            <person name="Rasinkangas P."/>
            <person name="Parkhill J."/>
            <person name="Rea M.C."/>
            <person name="O'Sullivan O."/>
            <person name="Ritari J."/>
            <person name="Douillard F.P."/>
            <person name="Paul Ross R."/>
            <person name="Yang R."/>
            <person name="Briner A.E."/>
            <person name="Felis G.E."/>
            <person name="de Vos W.M."/>
            <person name="Barrangou R."/>
            <person name="Klaenhammer T.R."/>
            <person name="Caufield P.W."/>
            <person name="Cui Y."/>
            <person name="Zhang H."/>
            <person name="O'Toole P.W."/>
        </authorList>
    </citation>
    <scope>NUCLEOTIDE SEQUENCE [LARGE SCALE GENOMIC DNA]</scope>
    <source>
        <strain evidence="2 3">DSM 22696</strain>
    </source>
</reference>
<dbReference type="InterPro" id="IPR011032">
    <property type="entry name" value="GroES-like_sf"/>
</dbReference>
<organism evidence="2 3">
    <name type="scientific">Furfurilactobacillus siliginis</name>
    <dbReference type="NCBI Taxonomy" id="348151"/>
    <lineage>
        <taxon>Bacteria</taxon>
        <taxon>Bacillati</taxon>
        <taxon>Bacillota</taxon>
        <taxon>Bacilli</taxon>
        <taxon>Lactobacillales</taxon>
        <taxon>Lactobacillaceae</taxon>
        <taxon>Furfurilactobacillus</taxon>
    </lineage>
</organism>
<dbReference type="Gene3D" id="3.90.180.10">
    <property type="entry name" value="Medium-chain alcohol dehydrogenases, catalytic domain"/>
    <property type="match status" value="1"/>
</dbReference>
<dbReference type="RefSeq" id="WP_057808516.1">
    <property type="nucleotide sequence ID" value="NZ_BJUD01000034.1"/>
</dbReference>
<protein>
    <submittedName>
        <fullName evidence="2">Uncharacterized protein</fullName>
    </submittedName>
</protein>
<accession>A0A0R2LF28</accession>
<sequence>MKAAVVTNFEQAPTLQVFPAPVAGENEQIINVLAAAVYPRVRSQANGTHYTSTGKLPLIPGLDGVGKTTTGQVGYFVNGDET</sequence>
<evidence type="ECO:0000313" key="3">
    <source>
        <dbReference type="Proteomes" id="UP000051139"/>
    </source>
</evidence>
<reference evidence="1 4" key="2">
    <citation type="submission" date="2019-07" db="EMBL/GenBank/DDBJ databases">
        <title>Whole genome shotgun sequence of Lactobacillus siliginis NBRC 101315.</title>
        <authorList>
            <person name="Hosoyama A."/>
            <person name="Uohara A."/>
            <person name="Ohji S."/>
            <person name="Ichikawa N."/>
        </authorList>
    </citation>
    <scope>NUCLEOTIDE SEQUENCE [LARGE SCALE GENOMIC DNA]</scope>
    <source>
        <strain evidence="1 4">NBRC 101315</strain>
    </source>
</reference>
<dbReference type="STRING" id="348151.IV55_GL000183"/>
<dbReference type="Proteomes" id="UP000051139">
    <property type="component" value="Unassembled WGS sequence"/>
</dbReference>
<name>A0A0R2LF28_9LACO</name>